<feature type="transmembrane region" description="Helical" evidence="8">
    <location>
        <begin position="301"/>
        <end position="330"/>
    </location>
</feature>
<comment type="caution">
    <text evidence="11">The sequence shown here is derived from an EMBL/GenBank/DDBJ whole genome shotgun (WGS) entry which is preliminary data.</text>
</comment>
<gene>
    <name evidence="11" type="ORF">C7389_12535</name>
</gene>
<dbReference type="Pfam" id="PF11412">
    <property type="entry name" value="DsbD_N"/>
    <property type="match status" value="1"/>
</dbReference>
<evidence type="ECO:0000256" key="5">
    <source>
        <dbReference type="ARBA" id="ARBA00022989"/>
    </source>
</evidence>
<feature type="signal peptide" evidence="9">
    <location>
        <begin position="1"/>
        <end position="25"/>
    </location>
</feature>
<dbReference type="InterPro" id="IPR028250">
    <property type="entry name" value="DsbDN"/>
</dbReference>
<keyword evidence="4" id="KW-0201">Cytochrome c-type biogenesis</keyword>
<dbReference type="AlphaFoldDB" id="A0A4R6DPJ8"/>
<keyword evidence="2" id="KW-1003">Cell membrane</keyword>
<accession>A0A4R6DPJ8</accession>
<feature type="transmembrane region" description="Helical" evidence="8">
    <location>
        <begin position="385"/>
        <end position="406"/>
    </location>
</feature>
<dbReference type="PANTHER" id="PTHR32234:SF3">
    <property type="entry name" value="SUPPRESSION OF COPPER SENSITIVITY PROTEIN"/>
    <property type="match status" value="1"/>
</dbReference>
<dbReference type="InterPro" id="IPR017937">
    <property type="entry name" value="Thioredoxin_CS"/>
</dbReference>
<dbReference type="Pfam" id="PF13899">
    <property type="entry name" value="Thioredoxin_7"/>
    <property type="match status" value="1"/>
</dbReference>
<dbReference type="RefSeq" id="WP_133594631.1">
    <property type="nucleotide sequence ID" value="NZ_SNVV01000025.1"/>
</dbReference>
<dbReference type="InterPro" id="IPR003834">
    <property type="entry name" value="Cyt_c_assmbl_TM_dom"/>
</dbReference>
<proteinExistence type="predicted"/>
<feature type="transmembrane region" description="Helical" evidence="8">
    <location>
        <begin position="525"/>
        <end position="544"/>
    </location>
</feature>
<dbReference type="InterPro" id="IPR013766">
    <property type="entry name" value="Thioredoxin_domain"/>
</dbReference>
<reference evidence="11 12" key="1">
    <citation type="submission" date="2019-03" db="EMBL/GenBank/DDBJ databases">
        <title>Genomic Encyclopedia of Type Strains, Phase IV (KMG-IV): sequencing the most valuable type-strain genomes for metagenomic binning, comparative biology and taxonomic classification.</title>
        <authorList>
            <person name="Goeker M."/>
        </authorList>
    </citation>
    <scope>NUCLEOTIDE SEQUENCE [LARGE SCALE GENOMIC DNA]</scope>
    <source>
        <strain evidence="11 12">DSM 12121</strain>
    </source>
</reference>
<sequence>MPSLRASFLARLLLLALLVPVCAQATARVETPRVRAELLAYAPEGVAAGKPVWLGLQLQHQPHWHTYWKNPGDSGLPTTLAWTLPAGASAGEIDWPAPRPLPFGPLVNYGYEDTVLLPVPLTLSEAPASGGLPVKLQADWLVCKEECIPESGEFDLLLPNGGVLDQHRAAFEAALAARPQALANASAEVRVEGDTLVATIAGLPATLAGSELRLLPETEGLIEHAQAIQQSWQDGRWQAQVPLSPQRSASPERLPMVLLAGDSAFRVEAPVSGWKALGTASAAAPAPAPAPGAAPPTGIGFAAGLLLALAGGALLNLMPCVFPILSLKVLGFARHAGARRELAVGGFAYTAGVILSFLALAGALIALRAGGEQLGWGFQLQEPVFVAALALLFTLIGLNLAGVFELRTLLPGSAAGWQLQHPAADAFLTGVLAVAVASPCTAPFMGAALGFAFTLPGAQTLLIFAALGLGLALPYLLASLLPPVARAMPRPGAWMARLRTVMAFPMFATVLWLLWVLGVQAGVNGVIGLLGLLLAVSFAAWAWAQPGRSRWWLGTPAVALLAAALAWSLPGLRAQPAPAATTAGWETWSPERVAALRAAGQPVFVDFTAAWCVTCQVNKRTTLADAAVLEEFRRAGVALLRADWTSRDASITAALDGLGRSGVPVYALYPADAGTPQLLTELLSAGEIRSALANLK</sequence>
<evidence type="ECO:0000256" key="2">
    <source>
        <dbReference type="ARBA" id="ARBA00022475"/>
    </source>
</evidence>
<dbReference type="GO" id="GO:0005886">
    <property type="term" value="C:plasma membrane"/>
    <property type="evidence" value="ECO:0007669"/>
    <property type="project" value="UniProtKB-SubCell"/>
</dbReference>
<dbReference type="InterPro" id="IPR036249">
    <property type="entry name" value="Thioredoxin-like_sf"/>
</dbReference>
<keyword evidence="6 8" id="KW-0472">Membrane</keyword>
<dbReference type="Pfam" id="PF02683">
    <property type="entry name" value="DsbD_TM"/>
    <property type="match status" value="1"/>
</dbReference>
<evidence type="ECO:0000313" key="12">
    <source>
        <dbReference type="Proteomes" id="UP000295129"/>
    </source>
</evidence>
<evidence type="ECO:0000256" key="1">
    <source>
        <dbReference type="ARBA" id="ARBA00004651"/>
    </source>
</evidence>
<keyword evidence="5 8" id="KW-1133">Transmembrane helix</keyword>
<protein>
    <submittedName>
        <fullName evidence="11">Thiol:disulfide interchange protein DsbD</fullName>
    </submittedName>
</protein>
<evidence type="ECO:0000256" key="8">
    <source>
        <dbReference type="SAM" id="Phobius"/>
    </source>
</evidence>
<dbReference type="InterPro" id="IPR035671">
    <property type="entry name" value="DsbD_gamma"/>
</dbReference>
<dbReference type="PANTHER" id="PTHR32234">
    <property type="entry name" value="THIOL:DISULFIDE INTERCHANGE PROTEIN DSBD"/>
    <property type="match status" value="1"/>
</dbReference>
<feature type="transmembrane region" description="Helical" evidence="8">
    <location>
        <begin position="501"/>
        <end position="519"/>
    </location>
</feature>
<keyword evidence="12" id="KW-1185">Reference proteome</keyword>
<dbReference type="EMBL" id="SNVV01000025">
    <property type="protein sequence ID" value="TDN46793.1"/>
    <property type="molecule type" value="Genomic_DNA"/>
</dbReference>
<dbReference type="GO" id="GO:0017004">
    <property type="term" value="P:cytochrome complex assembly"/>
    <property type="evidence" value="ECO:0007669"/>
    <property type="project" value="UniProtKB-KW"/>
</dbReference>
<comment type="subcellular location">
    <subcellularLocation>
        <location evidence="1">Cell membrane</location>
        <topology evidence="1">Multi-pass membrane protein</topology>
    </subcellularLocation>
</comment>
<evidence type="ECO:0000313" key="11">
    <source>
        <dbReference type="EMBL" id="TDN46793.1"/>
    </source>
</evidence>
<keyword evidence="3 8" id="KW-0812">Transmembrane</keyword>
<keyword evidence="7" id="KW-0676">Redox-active center</keyword>
<evidence type="ECO:0000259" key="10">
    <source>
        <dbReference type="PROSITE" id="PS51352"/>
    </source>
</evidence>
<feature type="transmembrane region" description="Helical" evidence="8">
    <location>
        <begin position="461"/>
        <end position="481"/>
    </location>
</feature>
<evidence type="ECO:0000256" key="4">
    <source>
        <dbReference type="ARBA" id="ARBA00022748"/>
    </source>
</evidence>
<evidence type="ECO:0000256" key="3">
    <source>
        <dbReference type="ARBA" id="ARBA00022692"/>
    </source>
</evidence>
<dbReference type="Gene3D" id="3.40.30.10">
    <property type="entry name" value="Glutaredoxin"/>
    <property type="match status" value="1"/>
</dbReference>
<dbReference type="PROSITE" id="PS51352">
    <property type="entry name" value="THIOREDOXIN_2"/>
    <property type="match status" value="1"/>
</dbReference>
<dbReference type="SUPFAM" id="SSF52833">
    <property type="entry name" value="Thioredoxin-like"/>
    <property type="match status" value="1"/>
</dbReference>
<feature type="transmembrane region" description="Helical" evidence="8">
    <location>
        <begin position="427"/>
        <end position="455"/>
    </location>
</feature>
<evidence type="ECO:0000256" key="7">
    <source>
        <dbReference type="ARBA" id="ARBA00023284"/>
    </source>
</evidence>
<dbReference type="GO" id="GO:0045454">
    <property type="term" value="P:cell redox homeostasis"/>
    <property type="evidence" value="ECO:0007669"/>
    <property type="project" value="TreeGrafter"/>
</dbReference>
<dbReference type="CDD" id="cd02953">
    <property type="entry name" value="DsbDgamma"/>
    <property type="match status" value="1"/>
</dbReference>
<dbReference type="OrthoDB" id="9811036at2"/>
<feature type="transmembrane region" description="Helical" evidence="8">
    <location>
        <begin position="551"/>
        <end position="569"/>
    </location>
</feature>
<evidence type="ECO:0000256" key="6">
    <source>
        <dbReference type="ARBA" id="ARBA00023136"/>
    </source>
</evidence>
<feature type="transmembrane region" description="Helical" evidence="8">
    <location>
        <begin position="342"/>
        <end position="365"/>
    </location>
</feature>
<name>A0A4R6DPJ8_9RHOO</name>
<dbReference type="PROSITE" id="PS00194">
    <property type="entry name" value="THIOREDOXIN_1"/>
    <property type="match status" value="1"/>
</dbReference>
<dbReference type="Proteomes" id="UP000295129">
    <property type="component" value="Unassembled WGS sequence"/>
</dbReference>
<feature type="chain" id="PRO_5020841972" evidence="9">
    <location>
        <begin position="26"/>
        <end position="696"/>
    </location>
</feature>
<organism evidence="11 12">
    <name type="scientific">Azoarcus indigens</name>
    <dbReference type="NCBI Taxonomy" id="29545"/>
    <lineage>
        <taxon>Bacteria</taxon>
        <taxon>Pseudomonadati</taxon>
        <taxon>Pseudomonadota</taxon>
        <taxon>Betaproteobacteria</taxon>
        <taxon>Rhodocyclales</taxon>
        <taxon>Zoogloeaceae</taxon>
        <taxon>Azoarcus</taxon>
    </lineage>
</organism>
<evidence type="ECO:0000256" key="9">
    <source>
        <dbReference type="SAM" id="SignalP"/>
    </source>
</evidence>
<keyword evidence="9" id="KW-0732">Signal</keyword>
<feature type="domain" description="Thioredoxin" evidence="10">
    <location>
        <begin position="568"/>
        <end position="696"/>
    </location>
</feature>
<dbReference type="GO" id="GO:0015035">
    <property type="term" value="F:protein-disulfide reductase activity"/>
    <property type="evidence" value="ECO:0007669"/>
    <property type="project" value="TreeGrafter"/>
</dbReference>